<evidence type="ECO:0000256" key="1">
    <source>
        <dbReference type="SAM" id="Coils"/>
    </source>
</evidence>
<feature type="coiled-coil region" evidence="1">
    <location>
        <begin position="408"/>
        <end position="442"/>
    </location>
</feature>
<evidence type="ECO:0000313" key="4">
    <source>
        <dbReference type="Proteomes" id="UP000261080"/>
    </source>
</evidence>
<dbReference type="Pfam" id="PF03432">
    <property type="entry name" value="Relaxase"/>
    <property type="match status" value="1"/>
</dbReference>
<dbReference type="Proteomes" id="UP000261080">
    <property type="component" value="Unassembled WGS sequence"/>
</dbReference>
<dbReference type="AlphaFoldDB" id="A0A3E3K3Q0"/>
<gene>
    <name evidence="3" type="ORF">DW016_03980</name>
</gene>
<keyword evidence="1" id="KW-0175">Coiled coil</keyword>
<dbReference type="InterPro" id="IPR005094">
    <property type="entry name" value="Endonuclease_MobA/VirD2"/>
</dbReference>
<evidence type="ECO:0000259" key="2">
    <source>
        <dbReference type="Pfam" id="PF03432"/>
    </source>
</evidence>
<name>A0A3E3K3Q0_9FIRM</name>
<accession>A0A3E3K3Q0</accession>
<evidence type="ECO:0000313" key="3">
    <source>
        <dbReference type="EMBL" id="RGE88698.1"/>
    </source>
</evidence>
<protein>
    <submittedName>
        <fullName evidence="3">Relaxase</fullName>
    </submittedName>
</protein>
<dbReference type="EMBL" id="QVLX01000002">
    <property type="protein sequence ID" value="RGE88698.1"/>
    <property type="molecule type" value="Genomic_DNA"/>
</dbReference>
<feature type="domain" description="MobA/VirD2-like nuclease" evidence="2">
    <location>
        <begin position="27"/>
        <end position="162"/>
    </location>
</feature>
<reference evidence="3 4" key="1">
    <citation type="submission" date="2018-08" db="EMBL/GenBank/DDBJ databases">
        <title>A genome reference for cultivated species of the human gut microbiota.</title>
        <authorList>
            <person name="Zou Y."/>
            <person name="Xue W."/>
            <person name="Luo G."/>
        </authorList>
    </citation>
    <scope>NUCLEOTIDE SEQUENCE [LARGE SCALE GENOMIC DNA]</scope>
    <source>
        <strain evidence="3 4">AF37-2AT</strain>
    </source>
</reference>
<proteinExistence type="predicted"/>
<comment type="caution">
    <text evidence="3">The sequence shown here is derived from an EMBL/GenBank/DDBJ whole genome shotgun (WGS) entry which is preliminary data.</text>
</comment>
<dbReference type="RefSeq" id="WP_117493287.1">
    <property type="nucleotide sequence ID" value="NZ_QVLX01000002.1"/>
</dbReference>
<organism evidence="3 4">
    <name type="scientific">Sellimonas intestinalis</name>
    <dbReference type="NCBI Taxonomy" id="1653434"/>
    <lineage>
        <taxon>Bacteria</taxon>
        <taxon>Bacillati</taxon>
        <taxon>Bacillota</taxon>
        <taxon>Clostridia</taxon>
        <taxon>Lachnospirales</taxon>
        <taxon>Lachnospiraceae</taxon>
        <taxon>Sellimonas</taxon>
    </lineage>
</organism>
<feature type="coiled-coil region" evidence="1">
    <location>
        <begin position="319"/>
        <end position="346"/>
    </location>
</feature>
<keyword evidence="4" id="KW-1185">Reference proteome</keyword>
<dbReference type="OrthoDB" id="9762440at2"/>
<sequence>MATTRLMPLHIGEGRSFSTAIEDIIDYVENPEKTDYGKLIYGFECDTRTADAEFTLAKRQYIHQTGRVRGADDVIAYHFRQAFKPGEVTPEEANQIGQELAMRLTKGNNAFIVCTHIDKHHVHNHIIVSAVNLECTRKFRNFWGSSWALRRISDKLCLEHGLSIVEDPKPSRGHYGKWLGDGNKPLSFQNQIRQAIDAALEQSPSTFEDFLKILEASGVEVTRRGKSVNFRVSGQKKPTRCNTLKGGYTEQAIRERIAGTYISSVQPKRSHSSVRMLIDIDAAMRSGKGAGYERWAKVFNVKQLAKAVAYLKEHGDMSYEDLQAKAQATTSRFNELSTQIKDMESRLSQNGELQKQIVNYSKTRAVYIEYRKAGYSKKFRAEHETDILIHQAAKRYFDSLGVEKLPTIKALREEYAEVLEAKRKAYAEYKQVREEMRELQNVKANIDYLLGPSADRAQEKEHS</sequence>